<comment type="similarity">
    <text evidence="1 6">Belongs to the universal ribosomal protein uS14 family.</text>
</comment>
<dbReference type="InterPro" id="IPR043140">
    <property type="entry name" value="Ribosomal_uS14_sf"/>
</dbReference>
<dbReference type="InterPro" id="IPR023036">
    <property type="entry name" value="Ribosomal_uS14_bac/plastid"/>
</dbReference>
<dbReference type="GO" id="GO:0006412">
    <property type="term" value="P:translation"/>
    <property type="evidence" value="ECO:0007669"/>
    <property type="project" value="UniProtKB-UniRule"/>
</dbReference>
<dbReference type="PATRIC" id="fig|1158610.3.peg.2959"/>
<comment type="caution">
    <text evidence="7">The sequence shown here is derived from an EMBL/GenBank/DDBJ whole genome shotgun (WGS) entry which is preliminary data.</text>
</comment>
<dbReference type="EMBL" id="AJAT01000017">
    <property type="protein sequence ID" value="EOL42624.1"/>
    <property type="molecule type" value="Genomic_DNA"/>
</dbReference>
<evidence type="ECO:0000256" key="3">
    <source>
        <dbReference type="ARBA" id="ARBA00022980"/>
    </source>
</evidence>
<dbReference type="InterPro" id="IPR001209">
    <property type="entry name" value="Ribosomal_uS14"/>
</dbReference>
<dbReference type="Proteomes" id="UP000013785">
    <property type="component" value="Unassembled WGS sequence"/>
</dbReference>
<dbReference type="Pfam" id="PF00253">
    <property type="entry name" value="Ribosomal_S14"/>
    <property type="match status" value="1"/>
</dbReference>
<gene>
    <name evidence="6" type="primary">rpsN</name>
    <name evidence="7" type="ORF">UC3_02977</name>
</gene>
<keyword evidence="4 6" id="KW-0687">Ribonucleoprotein</keyword>
<dbReference type="OrthoDB" id="9810484at2"/>
<dbReference type="HAMAP" id="MF_00537">
    <property type="entry name" value="Ribosomal_uS14_1"/>
    <property type="match status" value="1"/>
</dbReference>
<name>R3TMA5_9ENTE</name>
<reference evidence="7 8" key="1">
    <citation type="submission" date="2013-02" db="EMBL/GenBank/DDBJ databases">
        <title>The Genome Sequence of Enterococcus phoeniculicola BAA-412.</title>
        <authorList>
            <consortium name="The Broad Institute Genome Sequencing Platform"/>
            <consortium name="The Broad Institute Genome Sequencing Center for Infectious Disease"/>
            <person name="Earl A.M."/>
            <person name="Gilmore M.S."/>
            <person name="Lebreton F."/>
            <person name="Walker B."/>
            <person name="Young S.K."/>
            <person name="Zeng Q."/>
            <person name="Gargeya S."/>
            <person name="Fitzgerald M."/>
            <person name="Haas B."/>
            <person name="Abouelleil A."/>
            <person name="Alvarado L."/>
            <person name="Arachchi H.M."/>
            <person name="Berlin A.M."/>
            <person name="Chapman S.B."/>
            <person name="Dewar J."/>
            <person name="Goldberg J."/>
            <person name="Griggs A."/>
            <person name="Gujja S."/>
            <person name="Hansen M."/>
            <person name="Howarth C."/>
            <person name="Imamovic A."/>
            <person name="Larimer J."/>
            <person name="McCowan C."/>
            <person name="Murphy C."/>
            <person name="Neiman D."/>
            <person name="Pearson M."/>
            <person name="Priest M."/>
            <person name="Roberts A."/>
            <person name="Saif S."/>
            <person name="Shea T."/>
            <person name="Sisk P."/>
            <person name="Sykes S."/>
            <person name="Wortman J."/>
            <person name="Nusbaum C."/>
            <person name="Birren B."/>
        </authorList>
    </citation>
    <scope>NUCLEOTIDE SEQUENCE [LARGE SCALE GENOMIC DNA]</scope>
    <source>
        <strain evidence="7 8">ATCC BAA-412</strain>
    </source>
</reference>
<dbReference type="Gene3D" id="4.10.830.10">
    <property type="entry name" value="30s Ribosomal Protein S14, Chain N"/>
    <property type="match status" value="1"/>
</dbReference>
<evidence type="ECO:0000256" key="4">
    <source>
        <dbReference type="ARBA" id="ARBA00023274"/>
    </source>
</evidence>
<proteinExistence type="inferred from homology"/>
<dbReference type="PANTHER" id="PTHR19836">
    <property type="entry name" value="30S RIBOSOMAL PROTEIN S14"/>
    <property type="match status" value="1"/>
</dbReference>
<dbReference type="STRING" id="154621.RV11_GL002946"/>
<dbReference type="NCBIfam" id="NF006477">
    <property type="entry name" value="PRK08881.1"/>
    <property type="match status" value="1"/>
</dbReference>
<evidence type="ECO:0000256" key="1">
    <source>
        <dbReference type="ARBA" id="ARBA00009083"/>
    </source>
</evidence>
<evidence type="ECO:0000256" key="2">
    <source>
        <dbReference type="ARBA" id="ARBA00022730"/>
    </source>
</evidence>
<evidence type="ECO:0000256" key="5">
    <source>
        <dbReference type="ARBA" id="ARBA00035167"/>
    </source>
</evidence>
<comment type="subunit">
    <text evidence="6">Part of the 30S ribosomal subunit. Contacts proteins S3 and S10.</text>
</comment>
<dbReference type="AlphaFoldDB" id="R3TMA5"/>
<organism evidence="7 8">
    <name type="scientific">Enterococcus phoeniculicola ATCC BAA-412</name>
    <dbReference type="NCBI Taxonomy" id="1158610"/>
    <lineage>
        <taxon>Bacteria</taxon>
        <taxon>Bacillati</taxon>
        <taxon>Bacillota</taxon>
        <taxon>Bacilli</taxon>
        <taxon>Lactobacillales</taxon>
        <taxon>Enterococcaceae</taxon>
        <taxon>Enterococcus</taxon>
    </lineage>
</organism>
<keyword evidence="3 6" id="KW-0689">Ribosomal protein</keyword>
<sequence>MAKKSKMAKFQKQQQLIEQYADIRLELKAKKDYEGLRNLPLNANPTRLKNRDLVDGRPRGYMRKFGMSRIQFRELALKGQLPGVTKASW</sequence>
<dbReference type="GO" id="GO:0005737">
    <property type="term" value="C:cytoplasm"/>
    <property type="evidence" value="ECO:0007669"/>
    <property type="project" value="UniProtKB-ARBA"/>
</dbReference>
<evidence type="ECO:0000313" key="7">
    <source>
        <dbReference type="EMBL" id="EOL42624.1"/>
    </source>
</evidence>
<comment type="function">
    <text evidence="6">Binds 16S rRNA, required for the assembly of 30S particles and may also be responsible for determining the conformation of the 16S rRNA at the A site.</text>
</comment>
<dbReference type="SUPFAM" id="SSF57716">
    <property type="entry name" value="Glucocorticoid receptor-like (DNA-binding domain)"/>
    <property type="match status" value="1"/>
</dbReference>
<evidence type="ECO:0000313" key="8">
    <source>
        <dbReference type="Proteomes" id="UP000013785"/>
    </source>
</evidence>
<dbReference type="HOGENOM" id="CLU_139869_0_0_9"/>
<dbReference type="eggNOG" id="COG0199">
    <property type="taxonomic scope" value="Bacteria"/>
</dbReference>
<keyword evidence="2 6" id="KW-0699">rRNA-binding</keyword>
<evidence type="ECO:0000256" key="6">
    <source>
        <dbReference type="HAMAP-Rule" id="MF_00537"/>
    </source>
</evidence>
<dbReference type="PANTHER" id="PTHR19836:SF19">
    <property type="entry name" value="SMALL RIBOSOMAL SUBUNIT PROTEIN US14M"/>
    <property type="match status" value="1"/>
</dbReference>
<keyword evidence="8" id="KW-1185">Reference proteome</keyword>
<keyword evidence="6" id="KW-0694">RNA-binding</keyword>
<dbReference type="RefSeq" id="WP_010769611.1">
    <property type="nucleotide sequence ID" value="NZ_ASWE01000001.1"/>
</dbReference>
<protein>
    <recommendedName>
        <fullName evidence="5 6">Small ribosomal subunit protein uS14</fullName>
    </recommendedName>
</protein>
<accession>R3TMA5</accession>
<dbReference type="GO" id="GO:0015935">
    <property type="term" value="C:small ribosomal subunit"/>
    <property type="evidence" value="ECO:0007669"/>
    <property type="project" value="TreeGrafter"/>
</dbReference>
<dbReference type="GO" id="GO:0003735">
    <property type="term" value="F:structural constituent of ribosome"/>
    <property type="evidence" value="ECO:0007669"/>
    <property type="project" value="InterPro"/>
</dbReference>
<dbReference type="GO" id="GO:0019843">
    <property type="term" value="F:rRNA binding"/>
    <property type="evidence" value="ECO:0007669"/>
    <property type="project" value="UniProtKB-UniRule"/>
</dbReference>